<dbReference type="GO" id="GO:0046872">
    <property type="term" value="F:metal ion binding"/>
    <property type="evidence" value="ECO:0007669"/>
    <property type="project" value="UniProtKB-KW"/>
</dbReference>
<dbReference type="Proteomes" id="UP001329430">
    <property type="component" value="Chromosome 8"/>
</dbReference>
<feature type="binding site" evidence="3">
    <location>
        <begin position="123"/>
        <end position="126"/>
    </location>
    <ligand>
        <name>GTP</name>
        <dbReference type="ChEBI" id="CHEBI:37565"/>
    </ligand>
</feature>
<accession>A0AAN7V012</accession>
<dbReference type="InterPro" id="IPR051995">
    <property type="entry name" value="Ciliary_GTPase"/>
</dbReference>
<evidence type="ECO:0000256" key="1">
    <source>
        <dbReference type="ARBA" id="ARBA00022741"/>
    </source>
</evidence>
<dbReference type="PRINTS" id="PR00328">
    <property type="entry name" value="SAR1GTPBP"/>
</dbReference>
<keyword evidence="2 3" id="KW-0342">GTP-binding</keyword>
<dbReference type="PANTHER" id="PTHR46090">
    <property type="entry name" value="ADP-RIBOSYLATION FACTOR-LIKE PROTEIN 13B"/>
    <property type="match status" value="1"/>
</dbReference>
<dbReference type="SMART" id="SM00178">
    <property type="entry name" value="SAR"/>
    <property type="match status" value="1"/>
</dbReference>
<name>A0AAN7V012_9COLE</name>
<dbReference type="GO" id="GO:0005525">
    <property type="term" value="F:GTP binding"/>
    <property type="evidence" value="ECO:0007669"/>
    <property type="project" value="UniProtKB-KW"/>
</dbReference>
<dbReference type="PANTHER" id="PTHR46090:SF2">
    <property type="entry name" value="ADP-RIBOSYLATION FACTOR-LIKE PROTEIN 13B"/>
    <property type="match status" value="1"/>
</dbReference>
<dbReference type="GO" id="GO:0048731">
    <property type="term" value="P:system development"/>
    <property type="evidence" value="ECO:0007669"/>
    <property type="project" value="UniProtKB-ARBA"/>
</dbReference>
<evidence type="ECO:0000256" key="2">
    <source>
        <dbReference type="ARBA" id="ARBA00023134"/>
    </source>
</evidence>
<protein>
    <recommendedName>
        <fullName evidence="7">ADP-ribosylation factor-like protein 13B</fullName>
    </recommendedName>
</protein>
<dbReference type="InterPro" id="IPR027417">
    <property type="entry name" value="P-loop_NTPase"/>
</dbReference>
<dbReference type="GO" id="GO:0003924">
    <property type="term" value="F:GTPase activity"/>
    <property type="evidence" value="ECO:0007669"/>
    <property type="project" value="InterPro"/>
</dbReference>
<dbReference type="AlphaFoldDB" id="A0AAN7V012"/>
<dbReference type="InterPro" id="IPR005225">
    <property type="entry name" value="Small_GTP-bd"/>
</dbReference>
<proteinExistence type="predicted"/>
<dbReference type="Pfam" id="PF00025">
    <property type="entry name" value="Arf"/>
    <property type="match status" value="1"/>
</dbReference>
<evidence type="ECO:0000313" key="6">
    <source>
        <dbReference type="Proteomes" id="UP001329430"/>
    </source>
</evidence>
<dbReference type="FunFam" id="3.40.50.300:FF:000415">
    <property type="entry name" value="ADP-ribosylation factor-like GTPase 13B"/>
    <property type="match status" value="1"/>
</dbReference>
<evidence type="ECO:0000256" key="4">
    <source>
        <dbReference type="PIRSR" id="PIRSR606689-2"/>
    </source>
</evidence>
<dbReference type="InterPro" id="IPR006689">
    <property type="entry name" value="Small_GTPase_ARF/SAR"/>
</dbReference>
<dbReference type="SUPFAM" id="SSF52540">
    <property type="entry name" value="P-loop containing nucleoside triphosphate hydrolases"/>
    <property type="match status" value="1"/>
</dbReference>
<dbReference type="Gene3D" id="3.40.50.300">
    <property type="entry name" value="P-loop containing nucleotide triphosphate hydrolases"/>
    <property type="match status" value="1"/>
</dbReference>
<dbReference type="NCBIfam" id="TIGR00231">
    <property type="entry name" value="small_GTP"/>
    <property type="match status" value="1"/>
</dbReference>
<feature type="binding site" evidence="3">
    <location>
        <position position="67"/>
    </location>
    <ligand>
        <name>GTP</name>
        <dbReference type="ChEBI" id="CHEBI:37565"/>
    </ligand>
</feature>
<dbReference type="GO" id="GO:1905515">
    <property type="term" value="P:non-motile cilium assembly"/>
    <property type="evidence" value="ECO:0007669"/>
    <property type="project" value="TreeGrafter"/>
</dbReference>
<keyword evidence="4" id="KW-0460">Magnesium</keyword>
<dbReference type="PROSITE" id="PS51417">
    <property type="entry name" value="ARF"/>
    <property type="match status" value="1"/>
</dbReference>
<reference evidence="5 6" key="1">
    <citation type="journal article" date="2024" name="Insects">
        <title>An Improved Chromosome-Level Genome Assembly of the Firefly Pyrocoelia pectoralis.</title>
        <authorList>
            <person name="Fu X."/>
            <person name="Meyer-Rochow V.B."/>
            <person name="Ballantyne L."/>
            <person name="Zhu X."/>
        </authorList>
    </citation>
    <scope>NUCLEOTIDE SEQUENCE [LARGE SCALE GENOMIC DNA]</scope>
    <source>
        <strain evidence="5">XCY_ONT2</strain>
    </source>
</reference>
<evidence type="ECO:0000313" key="5">
    <source>
        <dbReference type="EMBL" id="KAK5640165.1"/>
    </source>
</evidence>
<sequence>MGNYCCNRKKEKKKIVLLLVGLDNAGKSVAVKGLAGEPLDTVVPTVGLSVTYLKYNDYTIKVFDLGGGPNIRGIWKRYFVDVHGVIFVVDSSDYYRLDEARDVLNDILSDQKIMGKPILLLANKQDCQDALDELDIVEKLELEPLVNKRRCPTLVETCAAANKSRPDPGIQKGYHWLINFIIRSYSKLNLRVEQDVKQQKLEEHAERLEKIERLRQLNESMKADDDLIESYSDYDRKINGNVAKIREDSFEESKEIFYINTDYINRGGSFSSSKSNDSFPCTYHGQLDTEERPKSAVQWVKKQLELENLQHNISFLGLLTNKTTPISLYGVHPHSARERRKQFVSNVRTQSAGASIPNAVTKTNGIGELFHLNNFHTQKLPLTKHNSNRWAERRFSTSKVTPSNT</sequence>
<dbReference type="GO" id="GO:0097730">
    <property type="term" value="C:non-motile cilium"/>
    <property type="evidence" value="ECO:0007669"/>
    <property type="project" value="TreeGrafter"/>
</dbReference>
<comment type="caution">
    <text evidence="5">The sequence shown here is derived from an EMBL/GenBank/DDBJ whole genome shotgun (WGS) entry which is preliminary data.</text>
</comment>
<evidence type="ECO:0008006" key="7">
    <source>
        <dbReference type="Google" id="ProtNLM"/>
    </source>
</evidence>
<organism evidence="5 6">
    <name type="scientific">Pyrocoelia pectoralis</name>
    <dbReference type="NCBI Taxonomy" id="417401"/>
    <lineage>
        <taxon>Eukaryota</taxon>
        <taxon>Metazoa</taxon>
        <taxon>Ecdysozoa</taxon>
        <taxon>Arthropoda</taxon>
        <taxon>Hexapoda</taxon>
        <taxon>Insecta</taxon>
        <taxon>Pterygota</taxon>
        <taxon>Neoptera</taxon>
        <taxon>Endopterygota</taxon>
        <taxon>Coleoptera</taxon>
        <taxon>Polyphaga</taxon>
        <taxon>Elateriformia</taxon>
        <taxon>Elateroidea</taxon>
        <taxon>Lampyridae</taxon>
        <taxon>Lampyrinae</taxon>
        <taxon>Pyrocoelia</taxon>
    </lineage>
</organism>
<dbReference type="SMART" id="SM00177">
    <property type="entry name" value="ARF"/>
    <property type="match status" value="1"/>
</dbReference>
<keyword evidence="1 3" id="KW-0547">Nucleotide-binding</keyword>
<feature type="binding site" evidence="4">
    <location>
        <position position="45"/>
    </location>
    <ligand>
        <name>Mg(2+)</name>
        <dbReference type="ChEBI" id="CHEBI:18420"/>
    </ligand>
</feature>
<keyword evidence="6" id="KW-1185">Reference proteome</keyword>
<evidence type="ECO:0000256" key="3">
    <source>
        <dbReference type="PIRSR" id="PIRSR606689-1"/>
    </source>
</evidence>
<feature type="binding site" evidence="3">
    <location>
        <begin position="21"/>
        <end position="28"/>
    </location>
    <ligand>
        <name>GTP</name>
        <dbReference type="ChEBI" id="CHEBI:37565"/>
    </ligand>
</feature>
<dbReference type="GO" id="GO:0051649">
    <property type="term" value="P:establishment of localization in cell"/>
    <property type="evidence" value="ECO:0007669"/>
    <property type="project" value="UniProtKB-ARBA"/>
</dbReference>
<keyword evidence="4" id="KW-0479">Metal-binding</keyword>
<dbReference type="GO" id="GO:0060170">
    <property type="term" value="C:ciliary membrane"/>
    <property type="evidence" value="ECO:0007669"/>
    <property type="project" value="TreeGrafter"/>
</dbReference>
<feature type="binding site" evidence="4">
    <location>
        <position position="28"/>
    </location>
    <ligand>
        <name>Mg(2+)</name>
        <dbReference type="ChEBI" id="CHEBI:18420"/>
    </ligand>
</feature>
<gene>
    <name evidence="5" type="ORF">RI129_010976</name>
</gene>
<dbReference type="GO" id="GO:0016192">
    <property type="term" value="P:vesicle-mediated transport"/>
    <property type="evidence" value="ECO:0007669"/>
    <property type="project" value="UniProtKB-ARBA"/>
</dbReference>
<dbReference type="GO" id="GO:0097500">
    <property type="term" value="P:receptor localization to non-motile cilium"/>
    <property type="evidence" value="ECO:0007669"/>
    <property type="project" value="TreeGrafter"/>
</dbReference>
<dbReference type="EMBL" id="JAVRBK010000008">
    <property type="protein sequence ID" value="KAK5640165.1"/>
    <property type="molecule type" value="Genomic_DNA"/>
</dbReference>